<comment type="function">
    <text evidence="9">Pectinolytic enzymes consist of four classes of enzymes: pectin lyase, polygalacturonase, pectin methylesterase and rhamnogalacturonase. Among pectinolytic enzymes, pectin lyase is the most important in depolymerization of pectin, since it cleaves internal glycosidic bonds of highly methylated pectins.</text>
</comment>
<dbReference type="GO" id="GO:0047490">
    <property type="term" value="F:pectin lyase activity"/>
    <property type="evidence" value="ECO:0007669"/>
    <property type="project" value="UniProtKB-EC"/>
</dbReference>
<proteinExistence type="inferred from homology"/>
<comment type="subcellular location">
    <subcellularLocation>
        <location evidence="1 11">Secreted</location>
    </subcellularLocation>
</comment>
<keyword evidence="15" id="KW-1185">Reference proteome</keyword>
<comment type="caution">
    <text evidence="14">The sequence shown here is derived from an EMBL/GenBank/DDBJ whole genome shotgun (WGS) entry which is preliminary data.</text>
</comment>
<dbReference type="PANTHER" id="PTHR31683:SF67">
    <property type="entry name" value="PECTIN LYASE F-RELATED"/>
    <property type="match status" value="1"/>
</dbReference>
<dbReference type="GO" id="GO:0005576">
    <property type="term" value="C:extracellular region"/>
    <property type="evidence" value="ECO:0007669"/>
    <property type="project" value="UniProtKB-SubCell"/>
</dbReference>
<keyword evidence="5" id="KW-1015">Disulfide bond</keyword>
<accession>A0A0F4Z8P2</accession>
<feature type="domain" description="Pectate lyase" evidence="13">
    <location>
        <begin position="68"/>
        <end position="303"/>
    </location>
</feature>
<keyword evidence="11" id="KW-0119">Carbohydrate metabolism</keyword>
<dbReference type="EMBL" id="LAEV01001949">
    <property type="protein sequence ID" value="KKA26877.1"/>
    <property type="molecule type" value="Genomic_DNA"/>
</dbReference>
<sequence length="387" mass="41792">MKFLFSTILALPLATAQVIGKPFGFAADVTGGGDATPQYPKDIAELTKWLTDDTPRVIMIDKTFDFRNSEGTVTANCCSDPSTTVCSGGTSKGQLWLVDTCPAGQTAQTCSYDKAGKNPIDVGSNKSIVGVGNKGVISGKGLRMRNNNTNVIIQNIHITNLNPQYVWGGDIITMDETDLIWIDHCKFSLAGRQFLVSGWGAAGRVTISNNEFDGRTTWSAGCNGKHYWTMLFLGLKDFYTFSGNWIHDVSGRAPHMGTDHTDSEIQFQAINNYWQNVGGHAFDVDKNVNVLVEGSYFDNVTTPVTPTTYTAGGSMFFVQTVADAQDCLPQLGYICEWNKQTDSGAVDAITNDTVLPVLKNSKASLVTKHLSATDVPRSVVANAGVGK</sequence>
<evidence type="ECO:0000256" key="3">
    <source>
        <dbReference type="ARBA" id="ARBA00022525"/>
    </source>
</evidence>
<organism evidence="14 15">
    <name type="scientific">Thielaviopsis punctulata</name>
    <dbReference type="NCBI Taxonomy" id="72032"/>
    <lineage>
        <taxon>Eukaryota</taxon>
        <taxon>Fungi</taxon>
        <taxon>Dikarya</taxon>
        <taxon>Ascomycota</taxon>
        <taxon>Pezizomycotina</taxon>
        <taxon>Sordariomycetes</taxon>
        <taxon>Hypocreomycetidae</taxon>
        <taxon>Microascales</taxon>
        <taxon>Ceratocystidaceae</taxon>
        <taxon>Thielaviopsis</taxon>
    </lineage>
</organism>
<dbReference type="Proteomes" id="UP000033483">
    <property type="component" value="Unassembled WGS sequence"/>
</dbReference>
<dbReference type="InterPro" id="IPR012334">
    <property type="entry name" value="Pectin_lyas_fold"/>
</dbReference>
<dbReference type="SMART" id="SM00656">
    <property type="entry name" value="Amb_all"/>
    <property type="match status" value="1"/>
</dbReference>
<dbReference type="EC" id="4.2.2.10" evidence="10"/>
<evidence type="ECO:0000256" key="11">
    <source>
        <dbReference type="RuleBase" id="RU361173"/>
    </source>
</evidence>
<evidence type="ECO:0000256" key="4">
    <source>
        <dbReference type="ARBA" id="ARBA00022729"/>
    </source>
</evidence>
<dbReference type="Pfam" id="PF00544">
    <property type="entry name" value="Pectate_lyase_4"/>
    <property type="match status" value="1"/>
</dbReference>
<dbReference type="AlphaFoldDB" id="A0A0F4Z8P2"/>
<evidence type="ECO:0000256" key="9">
    <source>
        <dbReference type="ARBA" id="ARBA00037631"/>
    </source>
</evidence>
<keyword evidence="4 12" id="KW-0732">Signal</keyword>
<name>A0A0F4Z8P2_9PEZI</name>
<reference evidence="14 15" key="1">
    <citation type="submission" date="2015-03" db="EMBL/GenBank/DDBJ databases">
        <authorList>
            <person name="Radwan O."/>
            <person name="Al-Naeli F.A."/>
            <person name="Rendon G.A."/>
            <person name="Fields C."/>
        </authorList>
    </citation>
    <scope>NUCLEOTIDE SEQUENCE [LARGE SCALE GENOMIC DNA]</scope>
    <source>
        <strain evidence="14">CR-DP1</strain>
    </source>
</reference>
<dbReference type="InterPro" id="IPR002022">
    <property type="entry name" value="Pec_lyase"/>
</dbReference>
<evidence type="ECO:0000313" key="15">
    <source>
        <dbReference type="Proteomes" id="UP000033483"/>
    </source>
</evidence>
<dbReference type="InterPro" id="IPR045032">
    <property type="entry name" value="PEL"/>
</dbReference>
<evidence type="ECO:0000256" key="6">
    <source>
        <dbReference type="ARBA" id="ARBA00023180"/>
    </source>
</evidence>
<keyword evidence="6" id="KW-0325">Glycoprotein</keyword>
<feature type="chain" id="PRO_5002482423" description="pectin lyase" evidence="12">
    <location>
        <begin position="17"/>
        <end position="387"/>
    </location>
</feature>
<evidence type="ECO:0000256" key="5">
    <source>
        <dbReference type="ARBA" id="ARBA00023157"/>
    </source>
</evidence>
<evidence type="ECO:0000256" key="2">
    <source>
        <dbReference type="ARBA" id="ARBA00010980"/>
    </source>
</evidence>
<evidence type="ECO:0000313" key="14">
    <source>
        <dbReference type="EMBL" id="KKA26877.1"/>
    </source>
</evidence>
<dbReference type="SUPFAM" id="SSF51126">
    <property type="entry name" value="Pectin lyase-like"/>
    <property type="match status" value="1"/>
</dbReference>
<dbReference type="PANTHER" id="PTHR31683">
    <property type="entry name" value="PECTATE LYASE 18-RELATED"/>
    <property type="match status" value="1"/>
</dbReference>
<feature type="signal peptide" evidence="12">
    <location>
        <begin position="1"/>
        <end position="16"/>
    </location>
</feature>
<evidence type="ECO:0000259" key="13">
    <source>
        <dbReference type="SMART" id="SM00656"/>
    </source>
</evidence>
<evidence type="ECO:0000256" key="1">
    <source>
        <dbReference type="ARBA" id="ARBA00004613"/>
    </source>
</evidence>
<comment type="similarity">
    <text evidence="2 11">Belongs to the polysaccharide lyase 1 family.</text>
</comment>
<dbReference type="Gene3D" id="2.160.20.10">
    <property type="entry name" value="Single-stranded right-handed beta-helix, Pectin lyase-like"/>
    <property type="match status" value="1"/>
</dbReference>
<protein>
    <recommendedName>
        <fullName evidence="10">pectin lyase</fullName>
        <ecNumber evidence="10">4.2.2.10</ecNumber>
    </recommendedName>
</protein>
<keyword evidence="11" id="KW-0624">Polysaccharide degradation</keyword>
<gene>
    <name evidence="14" type="ORF">TD95_003278</name>
</gene>
<dbReference type="FunFam" id="2.160.20.10:FF:000003">
    <property type="entry name" value="Pectin lyase F"/>
    <property type="match status" value="1"/>
</dbReference>
<dbReference type="GO" id="GO:0000272">
    <property type="term" value="P:polysaccharide catabolic process"/>
    <property type="evidence" value="ECO:0007669"/>
    <property type="project" value="UniProtKB-KW"/>
</dbReference>
<evidence type="ECO:0000256" key="8">
    <source>
        <dbReference type="ARBA" id="ARBA00036818"/>
    </source>
</evidence>
<dbReference type="InterPro" id="IPR011050">
    <property type="entry name" value="Pectin_lyase_fold/virulence"/>
</dbReference>
<evidence type="ECO:0000256" key="7">
    <source>
        <dbReference type="ARBA" id="ARBA00023239"/>
    </source>
</evidence>
<keyword evidence="3 11" id="KW-0964">Secreted</keyword>
<evidence type="ECO:0000256" key="12">
    <source>
        <dbReference type="SAM" id="SignalP"/>
    </source>
</evidence>
<comment type="catalytic activity">
    <reaction evidence="8">
        <text>Eliminative cleavage of (1-&gt;4)-alpha-D-galacturonan methyl ester to give oligosaccharides with 4-deoxy-6-O-methyl-alpha-D-galact-4-enuronosyl groups at their non-reducing ends.</text>
        <dbReference type="EC" id="4.2.2.10"/>
    </reaction>
</comment>
<evidence type="ECO:0000256" key="10">
    <source>
        <dbReference type="ARBA" id="ARBA00039082"/>
    </source>
</evidence>
<dbReference type="GO" id="GO:0030570">
    <property type="term" value="F:pectate lyase activity"/>
    <property type="evidence" value="ECO:0007669"/>
    <property type="project" value="InterPro"/>
</dbReference>
<keyword evidence="7 11" id="KW-0456">Lyase</keyword>
<dbReference type="OrthoDB" id="1637350at2759"/>